<keyword evidence="5" id="KW-0732">Signal</keyword>
<dbReference type="PANTHER" id="PTHR12274:SF3">
    <property type="entry name" value="PROGRANULIN"/>
    <property type="match status" value="1"/>
</dbReference>
<dbReference type="RefSeq" id="XP_014669886.1">
    <property type="nucleotide sequence ID" value="XM_014814400.1"/>
</dbReference>
<feature type="domain" description="Granulins" evidence="6">
    <location>
        <begin position="70"/>
        <end position="83"/>
    </location>
</feature>
<keyword evidence="4" id="KW-1015">Disulfide bond</keyword>
<proteinExistence type="inferred from homology"/>
<evidence type="ECO:0000256" key="1">
    <source>
        <dbReference type="ARBA" id="ARBA00004613"/>
    </source>
</evidence>
<dbReference type="Pfam" id="PF00396">
    <property type="entry name" value="Granulin"/>
    <property type="match status" value="6"/>
</dbReference>
<feature type="domain" description="Granulins" evidence="6">
    <location>
        <begin position="430"/>
        <end position="443"/>
    </location>
</feature>
<dbReference type="InterPro" id="IPR037277">
    <property type="entry name" value="Granulin_sf"/>
</dbReference>
<feature type="domain" description="Granulins" evidence="6">
    <location>
        <begin position="336"/>
        <end position="349"/>
    </location>
</feature>
<dbReference type="Proteomes" id="UP000695022">
    <property type="component" value="Unplaced"/>
</dbReference>
<evidence type="ECO:0000313" key="8">
    <source>
        <dbReference type="RefSeq" id="XP_014669886.1"/>
    </source>
</evidence>
<dbReference type="SUPFAM" id="SSF57277">
    <property type="entry name" value="Granulin repeat"/>
    <property type="match status" value="5"/>
</dbReference>
<sequence length="585" mass="63026">MHQLMVVLACMCWLLASVATTPLKFQPLDLNVDASAVCGDNKTTCPDMATCCKLSDGEFGCCPFKNAHCCLDGTHCCPENARCDEEKQKCIPTNHLSVFNHLGITKLYHPRRVADVICPGGKEKCPTDMTCCPLGSGIGYGCCPLPKAICCADHTHCCPVGYTCNLPKDTCDKAGSLSIPLLTKQTSVSVDWSNSIDQPHRNNEMNYQLFLGVEDVLCPDRKSKCPAGTTCCMMTTSEWGCCPLPKAVCCKDKLHCCPEGMTCDVAGSRCSSGEHSVPWDDKFIARSDAGENVKHRKKSTAVICPDGKSQCPDQTSCCVMTTGQYGCCPLPKAVCCNDKVHCCPQGTTCDVAQGRCSQKDLSLPWYKKFEASAVNVLPTQEESTSKNGDNTDVKAVICPDGKSQCPDETTCCKMTTGQWGCCPLPNAVCCSDNIHCCPTGTMCDVTHGSCNKVSGDSADSSIPWFMHTPAWERVPTVAVVTPEQRTGLGNLALDNHHSMTLATEMVNKGLSAVICPDGAHQCPDRNTCCKMTTGQYGCCPLLNASCCSDGYHCCPQGYLCDGSMCMNNDSRVTHETNLLEEIFNP</sequence>
<reference evidence="8" key="1">
    <citation type="submission" date="2025-08" db="UniProtKB">
        <authorList>
            <consortium name="RefSeq"/>
        </authorList>
    </citation>
    <scope>IDENTIFICATION</scope>
</reference>
<feature type="domain" description="Granulins" evidence="6">
    <location>
        <begin position="151"/>
        <end position="164"/>
    </location>
</feature>
<organism evidence="7 8">
    <name type="scientific">Priapulus caudatus</name>
    <name type="common">Priapulid worm</name>
    <dbReference type="NCBI Taxonomy" id="37621"/>
    <lineage>
        <taxon>Eukaryota</taxon>
        <taxon>Metazoa</taxon>
        <taxon>Ecdysozoa</taxon>
        <taxon>Scalidophora</taxon>
        <taxon>Priapulida</taxon>
        <taxon>Priapulimorpha</taxon>
        <taxon>Priapulimorphida</taxon>
        <taxon>Priapulidae</taxon>
        <taxon>Priapulus</taxon>
    </lineage>
</organism>
<dbReference type="PROSITE" id="PS00799">
    <property type="entry name" value="GRANULINS"/>
    <property type="match status" value="6"/>
</dbReference>
<protein>
    <submittedName>
        <fullName evidence="8">Granulins-like</fullName>
    </submittedName>
</protein>
<evidence type="ECO:0000256" key="5">
    <source>
        <dbReference type="SAM" id="SignalP"/>
    </source>
</evidence>
<name>A0ABM1ECG5_PRICU</name>
<dbReference type="PANTHER" id="PTHR12274">
    <property type="entry name" value="GRANULIN"/>
    <property type="match status" value="1"/>
</dbReference>
<gene>
    <name evidence="8" type="primary">LOC106810919</name>
</gene>
<keyword evidence="7" id="KW-1185">Reference proteome</keyword>
<feature type="chain" id="PRO_5045901791" evidence="5">
    <location>
        <begin position="21"/>
        <end position="585"/>
    </location>
</feature>
<accession>A0ABM1ECG5</accession>
<dbReference type="SMART" id="SM00277">
    <property type="entry name" value="GRAN"/>
    <property type="match status" value="6"/>
</dbReference>
<evidence type="ECO:0000256" key="3">
    <source>
        <dbReference type="ARBA" id="ARBA00022525"/>
    </source>
</evidence>
<dbReference type="GeneID" id="106810919"/>
<feature type="domain" description="Granulins" evidence="6">
    <location>
        <begin position="547"/>
        <end position="560"/>
    </location>
</feature>
<feature type="signal peptide" evidence="5">
    <location>
        <begin position="1"/>
        <end position="20"/>
    </location>
</feature>
<evidence type="ECO:0000259" key="6">
    <source>
        <dbReference type="PROSITE" id="PS00799"/>
    </source>
</evidence>
<feature type="domain" description="Granulins" evidence="6">
    <location>
        <begin position="250"/>
        <end position="263"/>
    </location>
</feature>
<evidence type="ECO:0000256" key="2">
    <source>
        <dbReference type="ARBA" id="ARBA00010093"/>
    </source>
</evidence>
<dbReference type="InterPro" id="IPR039036">
    <property type="entry name" value="Granulin_fam"/>
</dbReference>
<dbReference type="Gene3D" id="2.10.25.160">
    <property type="entry name" value="Granulin"/>
    <property type="match status" value="6"/>
</dbReference>
<comment type="subcellular location">
    <subcellularLocation>
        <location evidence="1">Secreted</location>
    </subcellularLocation>
</comment>
<evidence type="ECO:0000313" key="7">
    <source>
        <dbReference type="Proteomes" id="UP000695022"/>
    </source>
</evidence>
<comment type="similarity">
    <text evidence="2">Belongs to the granulin family.</text>
</comment>
<keyword evidence="3" id="KW-0964">Secreted</keyword>
<evidence type="ECO:0000256" key="4">
    <source>
        <dbReference type="ARBA" id="ARBA00023157"/>
    </source>
</evidence>
<dbReference type="InterPro" id="IPR000118">
    <property type="entry name" value="Granulin"/>
</dbReference>